<dbReference type="AlphaFoldDB" id="A0A699RCQ9"/>
<dbReference type="EMBL" id="BKCJ011088128">
    <property type="protein sequence ID" value="GFC83178.1"/>
    <property type="molecule type" value="Genomic_DNA"/>
</dbReference>
<dbReference type="GO" id="GO:0016020">
    <property type="term" value="C:membrane"/>
    <property type="evidence" value="ECO:0007669"/>
    <property type="project" value="UniProtKB-SubCell"/>
</dbReference>
<keyword evidence="4" id="KW-0067">ATP-binding</keyword>
<dbReference type="GO" id="GO:0042626">
    <property type="term" value="F:ATPase-coupled transmembrane transporter activity"/>
    <property type="evidence" value="ECO:0007669"/>
    <property type="project" value="TreeGrafter"/>
</dbReference>
<feature type="domain" description="ABC transporter" evidence="5">
    <location>
        <begin position="21"/>
        <end position="57"/>
    </location>
</feature>
<dbReference type="InterPro" id="IPR027417">
    <property type="entry name" value="P-loop_NTPase"/>
</dbReference>
<dbReference type="PANTHER" id="PTHR24223">
    <property type="entry name" value="ATP-BINDING CASSETTE SUB-FAMILY C"/>
    <property type="match status" value="1"/>
</dbReference>
<dbReference type="Gene3D" id="3.40.50.300">
    <property type="entry name" value="P-loop containing nucleotide triphosphate hydrolases"/>
    <property type="match status" value="1"/>
</dbReference>
<feature type="non-terminal residue" evidence="6">
    <location>
        <position position="131"/>
    </location>
</feature>
<evidence type="ECO:0000256" key="2">
    <source>
        <dbReference type="ARBA" id="ARBA00009726"/>
    </source>
</evidence>
<dbReference type="SUPFAM" id="SSF52540">
    <property type="entry name" value="P-loop containing nucleoside triphosphate hydrolases"/>
    <property type="match status" value="1"/>
</dbReference>
<dbReference type="GO" id="GO:0005524">
    <property type="term" value="F:ATP binding"/>
    <property type="evidence" value="ECO:0007669"/>
    <property type="project" value="UniProtKB-KW"/>
</dbReference>
<accession>A0A699RCQ9</accession>
<protein>
    <submittedName>
        <fullName evidence="6">ABC transporter C family member 2-like</fullName>
    </submittedName>
</protein>
<proteinExistence type="inferred from homology"/>
<name>A0A699RCQ9_TANCI</name>
<dbReference type="Pfam" id="PF00005">
    <property type="entry name" value="ABC_tran"/>
    <property type="match status" value="1"/>
</dbReference>
<organism evidence="6">
    <name type="scientific">Tanacetum cinerariifolium</name>
    <name type="common">Dalmatian daisy</name>
    <name type="synonym">Chrysanthemum cinerariifolium</name>
    <dbReference type="NCBI Taxonomy" id="118510"/>
    <lineage>
        <taxon>Eukaryota</taxon>
        <taxon>Viridiplantae</taxon>
        <taxon>Streptophyta</taxon>
        <taxon>Embryophyta</taxon>
        <taxon>Tracheophyta</taxon>
        <taxon>Spermatophyta</taxon>
        <taxon>Magnoliopsida</taxon>
        <taxon>eudicotyledons</taxon>
        <taxon>Gunneridae</taxon>
        <taxon>Pentapetalae</taxon>
        <taxon>asterids</taxon>
        <taxon>campanulids</taxon>
        <taxon>Asterales</taxon>
        <taxon>Asteraceae</taxon>
        <taxon>Asteroideae</taxon>
        <taxon>Anthemideae</taxon>
        <taxon>Anthemidinae</taxon>
        <taxon>Tanacetum</taxon>
    </lineage>
</organism>
<comment type="caution">
    <text evidence="6">The sequence shown here is derived from an EMBL/GenBank/DDBJ whole genome shotgun (WGS) entry which is preliminary data.</text>
</comment>
<sequence length="131" mass="14565">KTIDVTALHHDLDLLPGGDLTEIGERGVNISGGQKQRVSMARAVYSNSDVYVFDDPLSALDAHVARQVFEKCVKEELNGKTRVLVTNQLHFLSQVDRILLVHEGMVKEEGSYEELSQNGILFQKLMENAGK</sequence>
<dbReference type="InterPro" id="IPR050173">
    <property type="entry name" value="ABC_transporter_C-like"/>
</dbReference>
<evidence type="ECO:0000256" key="3">
    <source>
        <dbReference type="ARBA" id="ARBA00022741"/>
    </source>
</evidence>
<gene>
    <name evidence="6" type="ORF">Tci_855148</name>
</gene>
<evidence type="ECO:0000256" key="4">
    <source>
        <dbReference type="ARBA" id="ARBA00022840"/>
    </source>
</evidence>
<dbReference type="GO" id="GO:0016887">
    <property type="term" value="F:ATP hydrolysis activity"/>
    <property type="evidence" value="ECO:0007669"/>
    <property type="project" value="InterPro"/>
</dbReference>
<dbReference type="PANTHER" id="PTHR24223:SF456">
    <property type="entry name" value="MULTIDRUG RESISTANCE-ASSOCIATED PROTEIN LETHAL(2)03659"/>
    <property type="match status" value="1"/>
</dbReference>
<dbReference type="InterPro" id="IPR003439">
    <property type="entry name" value="ABC_transporter-like_ATP-bd"/>
</dbReference>
<comment type="similarity">
    <text evidence="2">Belongs to the ABC transporter superfamily. ABCC family. Conjugate transporter (TC 3.A.1.208) subfamily.</text>
</comment>
<comment type="subcellular location">
    <subcellularLocation>
        <location evidence="1">Membrane</location>
        <topology evidence="1">Multi-pass membrane protein</topology>
    </subcellularLocation>
</comment>
<evidence type="ECO:0000256" key="1">
    <source>
        <dbReference type="ARBA" id="ARBA00004141"/>
    </source>
</evidence>
<keyword evidence="3" id="KW-0547">Nucleotide-binding</keyword>
<evidence type="ECO:0000313" key="6">
    <source>
        <dbReference type="EMBL" id="GFC83178.1"/>
    </source>
</evidence>
<evidence type="ECO:0000259" key="5">
    <source>
        <dbReference type="Pfam" id="PF00005"/>
    </source>
</evidence>
<reference evidence="6" key="1">
    <citation type="journal article" date="2019" name="Sci. Rep.">
        <title>Draft genome of Tanacetum cinerariifolium, the natural source of mosquito coil.</title>
        <authorList>
            <person name="Yamashiro T."/>
            <person name="Shiraishi A."/>
            <person name="Satake H."/>
            <person name="Nakayama K."/>
        </authorList>
    </citation>
    <scope>NUCLEOTIDE SEQUENCE</scope>
</reference>
<feature type="non-terminal residue" evidence="6">
    <location>
        <position position="1"/>
    </location>
</feature>